<protein>
    <recommendedName>
        <fullName evidence="11">Imidazole glycerol phosphate synthase subunit HisF</fullName>
        <ecNumber evidence="11">4.3.2.10</ecNumber>
    </recommendedName>
    <alternativeName>
        <fullName evidence="11">IGP synthase cyclase subunit</fullName>
    </alternativeName>
    <alternativeName>
        <fullName evidence="11">IGP synthase subunit HisF</fullName>
    </alternativeName>
    <alternativeName>
        <fullName evidence="11">ImGP synthase subunit HisF</fullName>
        <shortName evidence="11">IGPS subunit HisF</shortName>
    </alternativeName>
</protein>
<dbReference type="InterPro" id="IPR011060">
    <property type="entry name" value="RibuloseP-bd_barrel"/>
</dbReference>
<feature type="active site" evidence="11">
    <location>
        <position position="11"/>
    </location>
</feature>
<dbReference type="Pfam" id="PF00977">
    <property type="entry name" value="His_biosynth"/>
    <property type="match status" value="1"/>
</dbReference>
<dbReference type="GO" id="GO:0005737">
    <property type="term" value="C:cytoplasm"/>
    <property type="evidence" value="ECO:0007669"/>
    <property type="project" value="UniProtKB-SubCell"/>
</dbReference>
<comment type="function">
    <text evidence="9 11">IGPS catalyzes the conversion of PRFAR and glutamine to IGP, AICAR and glutamate. The HisF subunit catalyzes the cyclization activity that produces IGP and AICAR from PRFAR using the ammonia provided by the HisH subunit.</text>
</comment>
<dbReference type="InterPro" id="IPR006062">
    <property type="entry name" value="His_biosynth"/>
</dbReference>
<keyword evidence="5 11" id="KW-0963">Cytoplasm</keyword>
<keyword evidence="6 11" id="KW-0028">Amino-acid biosynthesis</keyword>
<dbReference type="InterPro" id="IPR013785">
    <property type="entry name" value="Aldolase_TIM"/>
</dbReference>
<dbReference type="PANTHER" id="PTHR21235">
    <property type="entry name" value="IMIDAZOLE GLYCEROL PHOSPHATE SYNTHASE SUBUNIT HISF/H IGP SYNTHASE SUBUNIT HISF/H"/>
    <property type="match status" value="1"/>
</dbReference>
<dbReference type="AlphaFoldDB" id="A0A174IBJ5"/>
<evidence type="ECO:0000256" key="6">
    <source>
        <dbReference type="ARBA" id="ARBA00022605"/>
    </source>
</evidence>
<evidence type="ECO:0000256" key="10">
    <source>
        <dbReference type="ARBA" id="ARBA00047838"/>
    </source>
</evidence>
<evidence type="ECO:0000256" key="4">
    <source>
        <dbReference type="ARBA" id="ARBA00011152"/>
    </source>
</evidence>
<comment type="catalytic activity">
    <reaction evidence="10 11">
        <text>5-[(5-phospho-1-deoxy-D-ribulos-1-ylimino)methylamino]-1-(5-phospho-beta-D-ribosyl)imidazole-4-carboxamide + L-glutamine = D-erythro-1-(imidazol-4-yl)glycerol 3-phosphate + 5-amino-1-(5-phospho-beta-D-ribosyl)imidazole-4-carboxamide + L-glutamate + H(+)</text>
        <dbReference type="Rhea" id="RHEA:24793"/>
        <dbReference type="ChEBI" id="CHEBI:15378"/>
        <dbReference type="ChEBI" id="CHEBI:29985"/>
        <dbReference type="ChEBI" id="CHEBI:58278"/>
        <dbReference type="ChEBI" id="CHEBI:58359"/>
        <dbReference type="ChEBI" id="CHEBI:58475"/>
        <dbReference type="ChEBI" id="CHEBI:58525"/>
        <dbReference type="EC" id="4.3.2.10"/>
    </reaction>
</comment>
<evidence type="ECO:0000256" key="2">
    <source>
        <dbReference type="ARBA" id="ARBA00005091"/>
    </source>
</evidence>
<dbReference type="InterPro" id="IPR004651">
    <property type="entry name" value="HisF"/>
</dbReference>
<organism evidence="13 14">
    <name type="scientific">Fusicatenibacter saccharivorans</name>
    <dbReference type="NCBI Taxonomy" id="1150298"/>
    <lineage>
        <taxon>Bacteria</taxon>
        <taxon>Bacillati</taxon>
        <taxon>Bacillota</taxon>
        <taxon>Clostridia</taxon>
        <taxon>Lachnospirales</taxon>
        <taxon>Lachnospiraceae</taxon>
        <taxon>Fusicatenibacter</taxon>
    </lineage>
</organism>
<evidence type="ECO:0000256" key="5">
    <source>
        <dbReference type="ARBA" id="ARBA00022490"/>
    </source>
</evidence>
<dbReference type="GO" id="GO:0000107">
    <property type="term" value="F:imidazoleglycerol-phosphate synthase activity"/>
    <property type="evidence" value="ECO:0007669"/>
    <property type="project" value="UniProtKB-UniRule"/>
</dbReference>
<dbReference type="EMBL" id="CZAL01000002">
    <property type="protein sequence ID" value="CUO82445.1"/>
    <property type="molecule type" value="Genomic_DNA"/>
</dbReference>
<dbReference type="Gene3D" id="3.20.20.70">
    <property type="entry name" value="Aldolase class I"/>
    <property type="match status" value="1"/>
</dbReference>
<dbReference type="CDD" id="cd04731">
    <property type="entry name" value="HisF"/>
    <property type="match status" value="1"/>
</dbReference>
<dbReference type="SUPFAM" id="SSF51366">
    <property type="entry name" value="Ribulose-phoshate binding barrel"/>
    <property type="match status" value="1"/>
</dbReference>
<dbReference type="GO" id="GO:0016829">
    <property type="term" value="F:lyase activity"/>
    <property type="evidence" value="ECO:0007669"/>
    <property type="project" value="UniProtKB-KW"/>
</dbReference>
<comment type="subcellular location">
    <subcellularLocation>
        <location evidence="1 11">Cytoplasm</location>
    </subcellularLocation>
</comment>
<evidence type="ECO:0000256" key="12">
    <source>
        <dbReference type="RuleBase" id="RU003657"/>
    </source>
</evidence>
<dbReference type="InterPro" id="IPR050064">
    <property type="entry name" value="IGPS_HisA/HisF"/>
</dbReference>
<dbReference type="PANTHER" id="PTHR21235:SF2">
    <property type="entry name" value="IMIDAZOLE GLYCEROL PHOSPHATE SYNTHASE HISHF"/>
    <property type="match status" value="1"/>
</dbReference>
<evidence type="ECO:0000256" key="7">
    <source>
        <dbReference type="ARBA" id="ARBA00023102"/>
    </source>
</evidence>
<dbReference type="EC" id="4.3.2.10" evidence="11"/>
<evidence type="ECO:0000256" key="9">
    <source>
        <dbReference type="ARBA" id="ARBA00025475"/>
    </source>
</evidence>
<feature type="active site" evidence="11">
    <location>
        <position position="130"/>
    </location>
</feature>
<comment type="similarity">
    <text evidence="3 11 12">Belongs to the HisA/HisF family.</text>
</comment>
<reference evidence="13 14" key="1">
    <citation type="submission" date="2015-09" db="EMBL/GenBank/DDBJ databases">
        <authorList>
            <consortium name="Pathogen Informatics"/>
        </authorList>
    </citation>
    <scope>NUCLEOTIDE SEQUENCE [LARGE SCALE GENOMIC DNA]</scope>
    <source>
        <strain evidence="13 14">2789STDY5834885</strain>
    </source>
</reference>
<dbReference type="FunFam" id="3.20.20.70:FF:000006">
    <property type="entry name" value="Imidazole glycerol phosphate synthase subunit HisF"/>
    <property type="match status" value="1"/>
</dbReference>
<keyword evidence="7 11" id="KW-0368">Histidine biosynthesis</keyword>
<comment type="subunit">
    <text evidence="4 11">Heterodimer of HisH and HisF.</text>
</comment>
<dbReference type="Proteomes" id="UP000095709">
    <property type="component" value="Unassembled WGS sequence"/>
</dbReference>
<dbReference type="RefSeq" id="WP_055265415.1">
    <property type="nucleotide sequence ID" value="NZ_CABJFB010000002.1"/>
</dbReference>
<proteinExistence type="inferred from homology"/>
<evidence type="ECO:0000256" key="1">
    <source>
        <dbReference type="ARBA" id="ARBA00004496"/>
    </source>
</evidence>
<dbReference type="NCBIfam" id="TIGR00735">
    <property type="entry name" value="hisF"/>
    <property type="match status" value="1"/>
</dbReference>
<name>A0A174IBJ5_9FIRM</name>
<evidence type="ECO:0000256" key="8">
    <source>
        <dbReference type="ARBA" id="ARBA00023239"/>
    </source>
</evidence>
<comment type="pathway">
    <text evidence="2 11">Amino-acid biosynthesis; L-histidine biosynthesis; L-histidine from 5-phospho-alpha-D-ribose 1-diphosphate: step 5/9.</text>
</comment>
<evidence type="ECO:0000313" key="14">
    <source>
        <dbReference type="Proteomes" id="UP000095709"/>
    </source>
</evidence>
<evidence type="ECO:0000313" key="13">
    <source>
        <dbReference type="EMBL" id="CUO82445.1"/>
    </source>
</evidence>
<gene>
    <name evidence="13" type="primary">hisF_2</name>
    <name evidence="11" type="synonym">hisF</name>
    <name evidence="13" type="ORF">ERS852498_00582</name>
</gene>
<keyword evidence="8 11" id="KW-0456">Lyase</keyword>
<dbReference type="GO" id="GO:0000105">
    <property type="term" value="P:L-histidine biosynthetic process"/>
    <property type="evidence" value="ECO:0007669"/>
    <property type="project" value="UniProtKB-UniRule"/>
</dbReference>
<evidence type="ECO:0000256" key="3">
    <source>
        <dbReference type="ARBA" id="ARBA00009667"/>
    </source>
</evidence>
<evidence type="ECO:0000256" key="11">
    <source>
        <dbReference type="HAMAP-Rule" id="MF_01013"/>
    </source>
</evidence>
<sequence length="253" mass="27034">MFTKRIIPCLDVKNGRVVKGVNFVDLKDAGDPVEIAKAYDKAGADEVVFLDITASSDQRGTVVDMVRKVAANVFIPFTVGGGIRTVDDFKMLLREGADKISINSSAINNPQLIHDAAQKFGSQCVVVAIDAKKRADGSGWNIYKNGGRIDVGIDAVAWAKKAESLGAGEILLTSMDCDGTKAGYDIELTRTIAESVGIPVIASGGAGTLEHFYDALTEGKADAALAASLFHYKELEIREVKEYLAGRNVPVRL</sequence>
<accession>A0A174IBJ5</accession>
<dbReference type="HAMAP" id="MF_01013">
    <property type="entry name" value="HisF"/>
    <property type="match status" value="1"/>
</dbReference>
<dbReference type="UniPathway" id="UPA00031">
    <property type="reaction ID" value="UER00010"/>
</dbReference>